<proteinExistence type="predicted"/>
<protein>
    <submittedName>
        <fullName evidence="2">AsnC family protein</fullName>
    </submittedName>
</protein>
<dbReference type="Gene3D" id="3.30.70.920">
    <property type="match status" value="1"/>
</dbReference>
<dbReference type="SUPFAM" id="SSF54909">
    <property type="entry name" value="Dimeric alpha+beta barrel"/>
    <property type="match status" value="1"/>
</dbReference>
<dbReference type="Proteomes" id="UP000325134">
    <property type="component" value="Unassembled WGS sequence"/>
</dbReference>
<dbReference type="InterPro" id="IPR011008">
    <property type="entry name" value="Dimeric_a/b-barrel"/>
</dbReference>
<feature type="domain" description="Transcription regulator AsnC/Lrp ligand binding" evidence="1">
    <location>
        <begin position="1"/>
        <end position="42"/>
    </location>
</feature>
<dbReference type="AlphaFoldDB" id="A0A1M5BG41"/>
<dbReference type="EMBL" id="FQVK01000039">
    <property type="protein sequence ID" value="SHF41436.1"/>
    <property type="molecule type" value="Genomic_DNA"/>
</dbReference>
<gene>
    <name evidence="2" type="ORF">SAMN05444279_13910</name>
</gene>
<name>A0A1M5BG41_9RHOB</name>
<organism evidence="2 3">
    <name type="scientific">Ruegeria intermedia</name>
    <dbReference type="NCBI Taxonomy" id="996115"/>
    <lineage>
        <taxon>Bacteria</taxon>
        <taxon>Pseudomonadati</taxon>
        <taxon>Pseudomonadota</taxon>
        <taxon>Alphaproteobacteria</taxon>
        <taxon>Rhodobacterales</taxon>
        <taxon>Roseobacteraceae</taxon>
        <taxon>Ruegeria</taxon>
    </lineage>
</organism>
<dbReference type="Pfam" id="PF01037">
    <property type="entry name" value="AsnC_trans_reg"/>
    <property type="match status" value="1"/>
</dbReference>
<evidence type="ECO:0000259" key="1">
    <source>
        <dbReference type="Pfam" id="PF01037"/>
    </source>
</evidence>
<sequence>MMTGGIDHPLRVFVPSLDAYERFIRERIHPIPKIASINTSFAYGVVKQERVFPIVRG</sequence>
<accession>A0A1M5BG41</accession>
<evidence type="ECO:0000313" key="2">
    <source>
        <dbReference type="EMBL" id="SHF41436.1"/>
    </source>
</evidence>
<reference evidence="2 3" key="1">
    <citation type="submission" date="2016-11" db="EMBL/GenBank/DDBJ databases">
        <authorList>
            <person name="Varghese N."/>
            <person name="Submissions S."/>
        </authorList>
    </citation>
    <scope>NUCLEOTIDE SEQUENCE [LARGE SCALE GENOMIC DNA]</scope>
    <source>
        <strain evidence="2 3">DSM 29341</strain>
    </source>
</reference>
<dbReference type="InterPro" id="IPR019887">
    <property type="entry name" value="Tscrpt_reg_AsnC/Lrp_C"/>
</dbReference>
<evidence type="ECO:0000313" key="3">
    <source>
        <dbReference type="Proteomes" id="UP000325134"/>
    </source>
</evidence>
<keyword evidence="3" id="KW-1185">Reference proteome</keyword>